<dbReference type="PANTHER" id="PTHR23062:SF3">
    <property type="entry name" value="ANF_RECEPTOR DOMAIN-CONTAINING PROTEIN-RELATED"/>
    <property type="match status" value="1"/>
</dbReference>
<accession>A0A9P1ILH4</accession>
<evidence type="ECO:0000313" key="3">
    <source>
        <dbReference type="EMBL" id="CAI5447256.1"/>
    </source>
</evidence>
<sequence length="282" mass="32234">MKSIIVLSFSLFILKVSGICINSTHLEINGRCLQFNNDVYLDWEGARRVCHDQGFSLASIQSSWESEQIADYVRRQANGTSSTFYWFGLHYQNSTWINDDGTFVNYFNWSPDFPDQYPYVLAYITDGKWITIDSSAEEAFLCSYSGFLDDTTTPGSTTSGKLTTISRSPTVCQPDDVKLNKRCYSFIENELSQKEAKAECAKIGKTLAVFDTLSQMNFITSYAQSQFETTVGSFWIGLERSSSSSPFYWQNEGVVIITNWFPGYPRSADCWTRSFEWKMENF</sequence>
<evidence type="ECO:0000256" key="1">
    <source>
        <dbReference type="SAM" id="SignalP"/>
    </source>
</evidence>
<dbReference type="Proteomes" id="UP001152747">
    <property type="component" value="Unassembled WGS sequence"/>
</dbReference>
<proteinExistence type="predicted"/>
<dbReference type="AlphaFoldDB" id="A0A9P1ILH4"/>
<dbReference type="PROSITE" id="PS50041">
    <property type="entry name" value="C_TYPE_LECTIN_2"/>
    <property type="match status" value="2"/>
</dbReference>
<dbReference type="PANTHER" id="PTHR23062">
    <property type="entry name" value="HYPOTHETICAL PROTEIN C.ELEGANS"/>
    <property type="match status" value="1"/>
</dbReference>
<dbReference type="InterPro" id="IPR001304">
    <property type="entry name" value="C-type_lectin-like"/>
</dbReference>
<reference evidence="3" key="1">
    <citation type="submission" date="2022-11" db="EMBL/GenBank/DDBJ databases">
        <authorList>
            <person name="Kikuchi T."/>
        </authorList>
    </citation>
    <scope>NUCLEOTIDE SEQUENCE</scope>
    <source>
        <strain evidence="3">PS1010</strain>
    </source>
</reference>
<name>A0A9P1ILH4_9PELO</name>
<dbReference type="OrthoDB" id="5838060at2759"/>
<keyword evidence="1" id="KW-0732">Signal</keyword>
<keyword evidence="4" id="KW-1185">Reference proteome</keyword>
<dbReference type="InterPro" id="IPR016187">
    <property type="entry name" value="CTDL_fold"/>
</dbReference>
<dbReference type="GO" id="GO:0045087">
    <property type="term" value="P:innate immune response"/>
    <property type="evidence" value="ECO:0007669"/>
    <property type="project" value="TreeGrafter"/>
</dbReference>
<dbReference type="Gene3D" id="3.10.100.10">
    <property type="entry name" value="Mannose-Binding Protein A, subunit A"/>
    <property type="match status" value="2"/>
</dbReference>
<protein>
    <recommendedName>
        <fullName evidence="2">C-type lectin domain-containing protein</fullName>
    </recommendedName>
</protein>
<evidence type="ECO:0000259" key="2">
    <source>
        <dbReference type="PROSITE" id="PS50041"/>
    </source>
</evidence>
<dbReference type="SMART" id="SM00034">
    <property type="entry name" value="CLECT"/>
    <property type="match status" value="2"/>
</dbReference>
<gene>
    <name evidence="3" type="ORF">CAMP_LOCUS9893</name>
</gene>
<evidence type="ECO:0000313" key="4">
    <source>
        <dbReference type="Proteomes" id="UP001152747"/>
    </source>
</evidence>
<dbReference type="EMBL" id="CANHGI010000004">
    <property type="protein sequence ID" value="CAI5447256.1"/>
    <property type="molecule type" value="Genomic_DNA"/>
</dbReference>
<organism evidence="3 4">
    <name type="scientific">Caenorhabditis angaria</name>
    <dbReference type="NCBI Taxonomy" id="860376"/>
    <lineage>
        <taxon>Eukaryota</taxon>
        <taxon>Metazoa</taxon>
        <taxon>Ecdysozoa</taxon>
        <taxon>Nematoda</taxon>
        <taxon>Chromadorea</taxon>
        <taxon>Rhabditida</taxon>
        <taxon>Rhabditina</taxon>
        <taxon>Rhabditomorpha</taxon>
        <taxon>Rhabditoidea</taxon>
        <taxon>Rhabditidae</taxon>
        <taxon>Peloderinae</taxon>
        <taxon>Caenorhabditis</taxon>
    </lineage>
</organism>
<feature type="domain" description="C-type lectin" evidence="2">
    <location>
        <begin position="179"/>
        <end position="282"/>
    </location>
</feature>
<feature type="domain" description="C-type lectin" evidence="2">
    <location>
        <begin position="28"/>
        <end position="143"/>
    </location>
</feature>
<feature type="signal peptide" evidence="1">
    <location>
        <begin position="1"/>
        <end position="18"/>
    </location>
</feature>
<dbReference type="CDD" id="cd00037">
    <property type="entry name" value="CLECT"/>
    <property type="match status" value="2"/>
</dbReference>
<feature type="chain" id="PRO_5040417466" description="C-type lectin domain-containing protein" evidence="1">
    <location>
        <begin position="19"/>
        <end position="282"/>
    </location>
</feature>
<dbReference type="Pfam" id="PF00059">
    <property type="entry name" value="Lectin_C"/>
    <property type="match status" value="2"/>
</dbReference>
<dbReference type="InterPro" id="IPR016186">
    <property type="entry name" value="C-type_lectin-like/link_sf"/>
</dbReference>
<comment type="caution">
    <text evidence="3">The sequence shown here is derived from an EMBL/GenBank/DDBJ whole genome shotgun (WGS) entry which is preliminary data.</text>
</comment>
<dbReference type="SUPFAM" id="SSF56436">
    <property type="entry name" value="C-type lectin-like"/>
    <property type="match status" value="2"/>
</dbReference>